<reference evidence="2 3" key="1">
    <citation type="submission" date="2024-01" db="EMBL/GenBank/DDBJ databases">
        <title>Genome mining of biosynthetic gene clusters to explore secondary metabolites of Streptomyces sp.</title>
        <authorList>
            <person name="Baig A."/>
            <person name="Ajitkumar Shintre N."/>
            <person name="Kumar H."/>
            <person name="Anbarasu A."/>
            <person name="Ramaiah S."/>
        </authorList>
    </citation>
    <scope>NUCLEOTIDE SEQUENCE [LARGE SCALE GENOMIC DNA]</scope>
    <source>
        <strain evidence="2 3">A03</strain>
    </source>
</reference>
<dbReference type="Proteomes" id="UP001585018">
    <property type="component" value="Unassembled WGS sequence"/>
</dbReference>
<feature type="transmembrane region" description="Helical" evidence="1">
    <location>
        <begin position="12"/>
        <end position="31"/>
    </location>
</feature>
<protein>
    <submittedName>
        <fullName evidence="2">Uncharacterized protein</fullName>
    </submittedName>
</protein>
<feature type="transmembrane region" description="Helical" evidence="1">
    <location>
        <begin position="43"/>
        <end position="61"/>
    </location>
</feature>
<keyword evidence="1" id="KW-1133">Transmembrane helix</keyword>
<dbReference type="RefSeq" id="WP_355574651.1">
    <property type="nucleotide sequence ID" value="NZ_JAYMRR010000004.1"/>
</dbReference>
<gene>
    <name evidence="2" type="ORF">VSS30_08615</name>
</gene>
<accession>A0ABV5D844</accession>
<sequence length="69" mass="8135">MRRSQQVDRARTALQVTFGLALFLNFVEAWWDPDGPVWSLTRIAVSMLFLLSLAAFITLWWRHRRSTAR</sequence>
<comment type="caution">
    <text evidence="2">The sequence shown here is derived from an EMBL/GenBank/DDBJ whole genome shotgun (WGS) entry which is preliminary data.</text>
</comment>
<evidence type="ECO:0000256" key="1">
    <source>
        <dbReference type="SAM" id="Phobius"/>
    </source>
</evidence>
<keyword evidence="1" id="KW-0472">Membrane</keyword>
<name>A0ABV5D844_9ACTN</name>
<organism evidence="2 3">
    <name type="scientific">Streptomyces parvulus</name>
    <dbReference type="NCBI Taxonomy" id="146923"/>
    <lineage>
        <taxon>Bacteria</taxon>
        <taxon>Bacillati</taxon>
        <taxon>Actinomycetota</taxon>
        <taxon>Actinomycetes</taxon>
        <taxon>Kitasatosporales</taxon>
        <taxon>Streptomycetaceae</taxon>
        <taxon>Streptomyces</taxon>
    </lineage>
</organism>
<proteinExistence type="predicted"/>
<evidence type="ECO:0000313" key="2">
    <source>
        <dbReference type="EMBL" id="MFB8748868.1"/>
    </source>
</evidence>
<keyword evidence="1" id="KW-0812">Transmembrane</keyword>
<dbReference type="EMBL" id="JAYMRR010000004">
    <property type="protein sequence ID" value="MFB8748868.1"/>
    <property type="molecule type" value="Genomic_DNA"/>
</dbReference>
<keyword evidence="3" id="KW-1185">Reference proteome</keyword>
<evidence type="ECO:0000313" key="3">
    <source>
        <dbReference type="Proteomes" id="UP001585018"/>
    </source>
</evidence>